<dbReference type="AlphaFoldDB" id="A0A840AB24"/>
<evidence type="ECO:0000313" key="8">
    <source>
        <dbReference type="EMBL" id="MBB3898287.1"/>
    </source>
</evidence>
<gene>
    <name evidence="8" type="ORF">GGQ83_001724</name>
</gene>
<feature type="transmembrane region" description="Helical" evidence="6">
    <location>
        <begin position="81"/>
        <end position="99"/>
    </location>
</feature>
<evidence type="ECO:0000256" key="3">
    <source>
        <dbReference type="ARBA" id="ARBA00022692"/>
    </source>
</evidence>
<accession>A0A840AB24</accession>
<dbReference type="InterPro" id="IPR050189">
    <property type="entry name" value="MFS_Efflux_Transporters"/>
</dbReference>
<dbReference type="Proteomes" id="UP000553193">
    <property type="component" value="Unassembled WGS sequence"/>
</dbReference>
<dbReference type="EMBL" id="JACIDJ010000002">
    <property type="protein sequence ID" value="MBB3898287.1"/>
    <property type="molecule type" value="Genomic_DNA"/>
</dbReference>
<organism evidence="8 9">
    <name type="scientific">Roseococcus suduntuyensis</name>
    <dbReference type="NCBI Taxonomy" id="455361"/>
    <lineage>
        <taxon>Bacteria</taxon>
        <taxon>Pseudomonadati</taxon>
        <taxon>Pseudomonadota</taxon>
        <taxon>Alphaproteobacteria</taxon>
        <taxon>Acetobacterales</taxon>
        <taxon>Roseomonadaceae</taxon>
        <taxon>Roseococcus</taxon>
    </lineage>
</organism>
<feature type="transmembrane region" description="Helical" evidence="6">
    <location>
        <begin position="50"/>
        <end position="69"/>
    </location>
</feature>
<reference evidence="8 9" key="1">
    <citation type="submission" date="2020-08" db="EMBL/GenBank/DDBJ databases">
        <title>Genomic Encyclopedia of Type Strains, Phase IV (KMG-IV): sequencing the most valuable type-strain genomes for metagenomic binning, comparative biology and taxonomic classification.</title>
        <authorList>
            <person name="Goeker M."/>
        </authorList>
    </citation>
    <scope>NUCLEOTIDE SEQUENCE [LARGE SCALE GENOMIC DNA]</scope>
    <source>
        <strain evidence="8 9">DSM 19979</strain>
    </source>
</reference>
<dbReference type="SUPFAM" id="SSF103473">
    <property type="entry name" value="MFS general substrate transporter"/>
    <property type="match status" value="1"/>
</dbReference>
<dbReference type="PROSITE" id="PS50850">
    <property type="entry name" value="MFS"/>
    <property type="match status" value="1"/>
</dbReference>
<feature type="transmembrane region" description="Helical" evidence="6">
    <location>
        <begin position="105"/>
        <end position="127"/>
    </location>
</feature>
<feature type="transmembrane region" description="Helical" evidence="6">
    <location>
        <begin position="289"/>
        <end position="306"/>
    </location>
</feature>
<protein>
    <submittedName>
        <fullName evidence="8">Putative MFS family arabinose efflux permease</fullName>
    </submittedName>
</protein>
<name>A0A840AB24_9PROT</name>
<feature type="transmembrane region" description="Helical" evidence="6">
    <location>
        <begin position="171"/>
        <end position="190"/>
    </location>
</feature>
<evidence type="ECO:0000256" key="2">
    <source>
        <dbReference type="ARBA" id="ARBA00022475"/>
    </source>
</evidence>
<comment type="subcellular location">
    <subcellularLocation>
        <location evidence="1">Cell membrane</location>
        <topology evidence="1">Multi-pass membrane protein</topology>
    </subcellularLocation>
</comment>
<feature type="transmembrane region" description="Helical" evidence="6">
    <location>
        <begin position="382"/>
        <end position="401"/>
    </location>
</feature>
<evidence type="ECO:0000256" key="5">
    <source>
        <dbReference type="ARBA" id="ARBA00023136"/>
    </source>
</evidence>
<dbReference type="Gene3D" id="1.20.1250.20">
    <property type="entry name" value="MFS general substrate transporter like domains"/>
    <property type="match status" value="2"/>
</dbReference>
<feature type="transmembrane region" description="Helical" evidence="6">
    <location>
        <begin position="225"/>
        <end position="245"/>
    </location>
</feature>
<dbReference type="InterPro" id="IPR011701">
    <property type="entry name" value="MFS"/>
</dbReference>
<dbReference type="InterPro" id="IPR036259">
    <property type="entry name" value="MFS_trans_sf"/>
</dbReference>
<dbReference type="PANTHER" id="PTHR43124">
    <property type="entry name" value="PURINE EFFLUX PUMP PBUE"/>
    <property type="match status" value="1"/>
</dbReference>
<feature type="domain" description="Major facilitator superfamily (MFS) profile" evidence="7">
    <location>
        <begin position="15"/>
        <end position="404"/>
    </location>
</feature>
<feature type="transmembrane region" description="Helical" evidence="6">
    <location>
        <begin position="139"/>
        <end position="165"/>
    </location>
</feature>
<evidence type="ECO:0000256" key="6">
    <source>
        <dbReference type="SAM" id="Phobius"/>
    </source>
</evidence>
<dbReference type="GO" id="GO:0005886">
    <property type="term" value="C:plasma membrane"/>
    <property type="evidence" value="ECO:0007669"/>
    <property type="project" value="UniProtKB-SubCell"/>
</dbReference>
<feature type="transmembrane region" description="Helical" evidence="6">
    <location>
        <begin position="312"/>
        <end position="332"/>
    </location>
</feature>
<evidence type="ECO:0000313" key="9">
    <source>
        <dbReference type="Proteomes" id="UP000553193"/>
    </source>
</evidence>
<keyword evidence="5 6" id="KW-0472">Membrane</keyword>
<proteinExistence type="predicted"/>
<dbReference type="GO" id="GO:0022857">
    <property type="term" value="F:transmembrane transporter activity"/>
    <property type="evidence" value="ECO:0007669"/>
    <property type="project" value="InterPro"/>
</dbReference>
<sequence length="404" mass="41077">MSPSARLGLGPSARLGVALAGMTVVSQFHRAAVGVVAPELAADLGMGPGALGAANTAFFGALLLAQIPVGVALDRMGPRRLVLALTAIAVPAALLQALAQDGAQFLAARFLLGLGCAASFMSVVVLAGRWHRGPAMTGAVARIFAWSQLGILAAGAPLAVVSGVIGWRGAYAASAGLTLMLGLLWWRFAADDPPGAAPRMAPRETLAEVLAGQFQVWVTPGLPRILALHTVGYGVMATLLALWAGPYLNDVHGLDPAARGAVLLAMGIAVPAGQLALPMAERALGRERTVLAMAGVALVALLALAWPGLALWPAAVLLVAVCFFSAYPILLVTQGRGLFPEHRVGRGVTTVNLAQVLGSALLPVLVGVALDGFGVAEAGYRAGFLLLGGALAAGMAGYRFLPRG</sequence>
<keyword evidence="4 6" id="KW-1133">Transmembrane helix</keyword>
<keyword evidence="2" id="KW-1003">Cell membrane</keyword>
<evidence type="ECO:0000256" key="4">
    <source>
        <dbReference type="ARBA" id="ARBA00022989"/>
    </source>
</evidence>
<evidence type="ECO:0000256" key="1">
    <source>
        <dbReference type="ARBA" id="ARBA00004651"/>
    </source>
</evidence>
<dbReference type="PANTHER" id="PTHR43124:SF10">
    <property type="entry name" value="PURINE EFFLUX PUMP PBUE"/>
    <property type="match status" value="1"/>
</dbReference>
<comment type="caution">
    <text evidence="8">The sequence shown here is derived from an EMBL/GenBank/DDBJ whole genome shotgun (WGS) entry which is preliminary data.</text>
</comment>
<feature type="transmembrane region" description="Helical" evidence="6">
    <location>
        <begin position="257"/>
        <end position="277"/>
    </location>
</feature>
<dbReference type="RefSeq" id="WP_184383360.1">
    <property type="nucleotide sequence ID" value="NZ_JACIDJ010000002.1"/>
</dbReference>
<keyword evidence="9" id="KW-1185">Reference proteome</keyword>
<keyword evidence="3 6" id="KW-0812">Transmembrane</keyword>
<dbReference type="Pfam" id="PF07690">
    <property type="entry name" value="MFS_1"/>
    <property type="match status" value="1"/>
</dbReference>
<feature type="transmembrane region" description="Helical" evidence="6">
    <location>
        <begin position="353"/>
        <end position="376"/>
    </location>
</feature>
<dbReference type="InterPro" id="IPR020846">
    <property type="entry name" value="MFS_dom"/>
</dbReference>
<evidence type="ECO:0000259" key="7">
    <source>
        <dbReference type="PROSITE" id="PS50850"/>
    </source>
</evidence>